<dbReference type="Proteomes" id="UP001595712">
    <property type="component" value="Unassembled WGS sequence"/>
</dbReference>
<keyword evidence="3" id="KW-1185">Reference proteome</keyword>
<feature type="transmembrane region" description="Helical" evidence="1">
    <location>
        <begin position="37"/>
        <end position="54"/>
    </location>
</feature>
<accession>A0ABV7Q8L6</accession>
<dbReference type="RefSeq" id="WP_387980663.1">
    <property type="nucleotide sequence ID" value="NZ_JBHRWO010000021.1"/>
</dbReference>
<protein>
    <recommendedName>
        <fullName evidence="4">DUF5666 domain-containing protein</fullName>
    </recommendedName>
</protein>
<keyword evidence="1" id="KW-0812">Transmembrane</keyword>
<keyword evidence="1" id="KW-0472">Membrane</keyword>
<gene>
    <name evidence="2" type="ORF">ACFO8M_25315</name>
</gene>
<evidence type="ECO:0000313" key="2">
    <source>
        <dbReference type="EMBL" id="MFC3495814.1"/>
    </source>
</evidence>
<reference evidence="3" key="1">
    <citation type="journal article" date="2019" name="Int. J. Syst. Evol. Microbiol.">
        <title>The Global Catalogue of Microorganisms (GCM) 10K type strain sequencing project: providing services to taxonomists for standard genome sequencing and annotation.</title>
        <authorList>
            <consortium name="The Broad Institute Genomics Platform"/>
            <consortium name="The Broad Institute Genome Sequencing Center for Infectious Disease"/>
            <person name="Wu L."/>
            <person name="Ma J."/>
        </authorList>
    </citation>
    <scope>NUCLEOTIDE SEQUENCE [LARGE SCALE GENOMIC DNA]</scope>
    <source>
        <strain evidence="3">CGMCC 4.7396</strain>
    </source>
</reference>
<name>A0ABV7Q8L6_9ACTN</name>
<evidence type="ECO:0008006" key="4">
    <source>
        <dbReference type="Google" id="ProtNLM"/>
    </source>
</evidence>
<sequence length="163" mass="16815">MVTKEELVLADLPPMADDLHEALAVQRRPRTNKATKWLLAAVLISGGFVGGIAAQQQWGVVETGFEPGGGFGALPDGAQLPDEAGAVAAEETSGTVVMVDDTTVYIETEDGATVIVETTEDTEVRTASAADLSDLAEGDQVTVTGQAEEEGTVAAEGVTEIVD</sequence>
<organism evidence="2 3">
    <name type="scientific">Glycomyces rhizosphaerae</name>
    <dbReference type="NCBI Taxonomy" id="2054422"/>
    <lineage>
        <taxon>Bacteria</taxon>
        <taxon>Bacillati</taxon>
        <taxon>Actinomycetota</taxon>
        <taxon>Actinomycetes</taxon>
        <taxon>Glycomycetales</taxon>
        <taxon>Glycomycetaceae</taxon>
        <taxon>Glycomyces</taxon>
    </lineage>
</organism>
<evidence type="ECO:0000313" key="3">
    <source>
        <dbReference type="Proteomes" id="UP001595712"/>
    </source>
</evidence>
<evidence type="ECO:0000256" key="1">
    <source>
        <dbReference type="SAM" id="Phobius"/>
    </source>
</evidence>
<comment type="caution">
    <text evidence="2">The sequence shown here is derived from an EMBL/GenBank/DDBJ whole genome shotgun (WGS) entry which is preliminary data.</text>
</comment>
<dbReference type="EMBL" id="JBHRWO010000021">
    <property type="protein sequence ID" value="MFC3495814.1"/>
    <property type="molecule type" value="Genomic_DNA"/>
</dbReference>
<proteinExistence type="predicted"/>
<keyword evidence="1" id="KW-1133">Transmembrane helix</keyword>